<feature type="binding site" evidence="7">
    <location>
        <begin position="114"/>
        <end position="115"/>
    </location>
    <ligand>
        <name>substrate</name>
    </ligand>
</feature>
<protein>
    <recommendedName>
        <fullName evidence="3 7">Cyclic pyranopterin monophosphate synthase</fullName>
        <ecNumber evidence="3 7">4.6.1.17</ecNumber>
    </recommendedName>
    <alternativeName>
        <fullName evidence="7">Molybdenum cofactor biosynthesis protein C</fullName>
    </alternativeName>
</protein>
<dbReference type="Gene3D" id="3.30.70.640">
    <property type="entry name" value="Molybdopterin cofactor biosynthesis C (MoaC) domain"/>
    <property type="match status" value="1"/>
</dbReference>
<keyword evidence="4 7" id="KW-0501">Molybdenum cofactor biosynthesis</keyword>
<dbReference type="SUPFAM" id="SSF55040">
    <property type="entry name" value="Molybdenum cofactor biosynthesis protein C, MoaC"/>
    <property type="match status" value="1"/>
</dbReference>
<dbReference type="AlphaFoldDB" id="A0A1N7LWB0"/>
<feature type="domain" description="Molybdopterin cofactor biosynthesis C (MoaC)" evidence="8">
    <location>
        <begin position="16"/>
        <end position="151"/>
    </location>
</feature>
<evidence type="ECO:0000313" key="9">
    <source>
        <dbReference type="EMBL" id="SIS78084.1"/>
    </source>
</evidence>
<dbReference type="InterPro" id="IPR023045">
    <property type="entry name" value="MoaC"/>
</dbReference>
<evidence type="ECO:0000256" key="1">
    <source>
        <dbReference type="ARBA" id="ARBA00001637"/>
    </source>
</evidence>
<accession>A0A1N7LWB0</accession>
<dbReference type="EMBL" id="FTOQ01000003">
    <property type="protein sequence ID" value="SIS78084.1"/>
    <property type="molecule type" value="Genomic_DNA"/>
</dbReference>
<dbReference type="NCBIfam" id="NF006870">
    <property type="entry name" value="PRK09364.1"/>
    <property type="match status" value="1"/>
</dbReference>
<dbReference type="InterPro" id="IPR050105">
    <property type="entry name" value="MoCo_biosynth_MoaA/MoaC"/>
</dbReference>
<dbReference type="NCBIfam" id="TIGR00581">
    <property type="entry name" value="moaC"/>
    <property type="match status" value="1"/>
</dbReference>
<evidence type="ECO:0000259" key="8">
    <source>
        <dbReference type="Pfam" id="PF01967"/>
    </source>
</evidence>
<evidence type="ECO:0000256" key="3">
    <source>
        <dbReference type="ARBA" id="ARBA00012575"/>
    </source>
</evidence>
<dbReference type="PANTHER" id="PTHR22960:SF29">
    <property type="entry name" value="CYCLIC PYRANOPTERIN MONOPHOSPHATE SYNTHASE"/>
    <property type="match status" value="1"/>
</dbReference>
<evidence type="ECO:0000256" key="7">
    <source>
        <dbReference type="HAMAP-Rule" id="MF_01224"/>
    </source>
</evidence>
<dbReference type="Proteomes" id="UP000186684">
    <property type="component" value="Unassembled WGS sequence"/>
</dbReference>
<evidence type="ECO:0000256" key="6">
    <source>
        <dbReference type="ARBA" id="ARBA00055087"/>
    </source>
</evidence>
<reference evidence="10" key="1">
    <citation type="submission" date="2017-01" db="EMBL/GenBank/DDBJ databases">
        <authorList>
            <person name="Varghese N."/>
            <person name="Submissions S."/>
        </authorList>
    </citation>
    <scope>NUCLEOTIDE SEQUENCE [LARGE SCALE GENOMIC DNA]</scope>
    <source>
        <strain evidence="10">DSM 29430</strain>
    </source>
</reference>
<comment type="subunit">
    <text evidence="7">Homohexamer; trimer of dimers.</text>
</comment>
<dbReference type="EC" id="4.6.1.17" evidence="3 7"/>
<dbReference type="InterPro" id="IPR047594">
    <property type="entry name" value="MoaC_bact/euk"/>
</dbReference>
<gene>
    <name evidence="7" type="primary">moaC</name>
    <name evidence="9" type="ORF">SAMN05421759_103210</name>
</gene>
<evidence type="ECO:0000256" key="5">
    <source>
        <dbReference type="ARBA" id="ARBA00023239"/>
    </source>
</evidence>
<dbReference type="GO" id="GO:0006777">
    <property type="term" value="P:Mo-molybdopterin cofactor biosynthetic process"/>
    <property type="evidence" value="ECO:0007669"/>
    <property type="project" value="UniProtKB-UniRule"/>
</dbReference>
<comment type="function">
    <text evidence="6 7">Catalyzes the conversion of (8S)-3',8-cyclo-7,8-dihydroguanosine 5'-triphosphate to cyclic pyranopterin monophosphate (cPMP).</text>
</comment>
<dbReference type="PANTHER" id="PTHR22960">
    <property type="entry name" value="MOLYBDOPTERIN COFACTOR SYNTHESIS PROTEIN A"/>
    <property type="match status" value="1"/>
</dbReference>
<comment type="similarity">
    <text evidence="7">Belongs to the MoaC family.</text>
</comment>
<dbReference type="GO" id="GO:0061799">
    <property type="term" value="F:cyclic pyranopterin monophosphate synthase activity"/>
    <property type="evidence" value="ECO:0007669"/>
    <property type="project" value="UniProtKB-UniRule"/>
</dbReference>
<dbReference type="CDD" id="cd01420">
    <property type="entry name" value="MoaC_PE"/>
    <property type="match status" value="1"/>
</dbReference>
<keyword evidence="5 7" id="KW-0456">Lyase</keyword>
<dbReference type="InterPro" id="IPR036522">
    <property type="entry name" value="MoaC_sf"/>
</dbReference>
<keyword evidence="10" id="KW-1185">Reference proteome</keyword>
<comment type="pathway">
    <text evidence="2 7">Cofactor biosynthesis; molybdopterin biosynthesis.</text>
</comment>
<organism evidence="9 10">
    <name type="scientific">Roseivivax lentus</name>
    <dbReference type="NCBI Taxonomy" id="633194"/>
    <lineage>
        <taxon>Bacteria</taxon>
        <taxon>Pseudomonadati</taxon>
        <taxon>Pseudomonadota</taxon>
        <taxon>Alphaproteobacteria</taxon>
        <taxon>Rhodobacterales</taxon>
        <taxon>Roseobacteraceae</taxon>
        <taxon>Roseivivax</taxon>
    </lineage>
</organism>
<dbReference type="Pfam" id="PF01967">
    <property type="entry name" value="MoaC"/>
    <property type="match status" value="1"/>
</dbReference>
<dbReference type="STRING" id="633194.SAMN05421759_103210"/>
<evidence type="ECO:0000256" key="2">
    <source>
        <dbReference type="ARBA" id="ARBA00005046"/>
    </source>
</evidence>
<sequence length="159" mass="16683">MAGGLTHFDAKGDAHMVDVSDKPVTSRIATAVGWVKMAQETFDIITEGRAKKGDVIGVARLAGIMGAKKTPDLIPLCHPLPVTKVAVEITPDADLPGLRIEASVKTTGQTGVEMEALTAVSTTALTVYDMAKAVDKRMEIGGIRVILKDGGKSGRFEAP</sequence>
<evidence type="ECO:0000313" key="10">
    <source>
        <dbReference type="Proteomes" id="UP000186684"/>
    </source>
</evidence>
<dbReference type="InterPro" id="IPR002820">
    <property type="entry name" value="Mopterin_CF_biosynth-C_dom"/>
</dbReference>
<feature type="active site" evidence="7">
    <location>
        <position position="129"/>
    </location>
</feature>
<comment type="catalytic activity">
    <reaction evidence="1 7">
        <text>(8S)-3',8-cyclo-7,8-dihydroguanosine 5'-triphosphate = cyclic pyranopterin phosphate + diphosphate</text>
        <dbReference type="Rhea" id="RHEA:49580"/>
        <dbReference type="ChEBI" id="CHEBI:33019"/>
        <dbReference type="ChEBI" id="CHEBI:59648"/>
        <dbReference type="ChEBI" id="CHEBI:131766"/>
        <dbReference type="EC" id="4.6.1.17"/>
    </reaction>
</comment>
<feature type="binding site" evidence="7">
    <location>
        <begin position="76"/>
        <end position="78"/>
    </location>
    <ligand>
        <name>substrate</name>
    </ligand>
</feature>
<evidence type="ECO:0000256" key="4">
    <source>
        <dbReference type="ARBA" id="ARBA00023150"/>
    </source>
</evidence>
<name>A0A1N7LWB0_9RHOB</name>
<proteinExistence type="inferred from homology"/>
<dbReference type="RefSeq" id="WP_076446818.1">
    <property type="nucleotide sequence ID" value="NZ_FTOQ01000003.1"/>
</dbReference>
<dbReference type="OrthoDB" id="9794429at2"/>
<dbReference type="UniPathway" id="UPA00344"/>
<dbReference type="HAMAP" id="MF_01224_B">
    <property type="entry name" value="MoaC_B"/>
    <property type="match status" value="1"/>
</dbReference>